<evidence type="ECO:0000259" key="2">
    <source>
        <dbReference type="PROSITE" id="PS50943"/>
    </source>
</evidence>
<dbReference type="Pfam" id="PF01381">
    <property type="entry name" value="HTH_3"/>
    <property type="match status" value="1"/>
</dbReference>
<dbReference type="PANTHER" id="PTHR46797">
    <property type="entry name" value="HTH-TYPE TRANSCRIPTIONAL REGULATOR"/>
    <property type="match status" value="1"/>
</dbReference>
<dbReference type="CDD" id="cd00093">
    <property type="entry name" value="HTH_XRE"/>
    <property type="match status" value="1"/>
</dbReference>
<reference evidence="3" key="1">
    <citation type="submission" date="2020-03" db="EMBL/GenBank/DDBJ databases">
        <title>Ferranicluibacter endophyticum gen. nov., sp. nov., a new genus isolated from Rubus ulmifolius Schott. stem.</title>
        <authorList>
            <person name="Roca-Couso R."/>
            <person name="Flores-Felix J.D."/>
            <person name="Igual J.M."/>
            <person name="Rivas R."/>
        </authorList>
    </citation>
    <scope>NUCLEOTIDE SEQUENCE</scope>
    <source>
        <strain evidence="3">CRRU44</strain>
    </source>
</reference>
<dbReference type="InterPro" id="IPR010982">
    <property type="entry name" value="Lambda_DNA-bd_dom_sf"/>
</dbReference>
<dbReference type="PROSITE" id="PS50943">
    <property type="entry name" value="HTH_CROC1"/>
    <property type="match status" value="1"/>
</dbReference>
<evidence type="ECO:0000313" key="4">
    <source>
        <dbReference type="Proteomes" id="UP001155840"/>
    </source>
</evidence>
<dbReference type="Proteomes" id="UP001155840">
    <property type="component" value="Unassembled WGS sequence"/>
</dbReference>
<dbReference type="SUPFAM" id="SSF47413">
    <property type="entry name" value="lambda repressor-like DNA-binding domains"/>
    <property type="match status" value="1"/>
</dbReference>
<accession>A0AA43ZIA8</accession>
<dbReference type="GO" id="GO:0003700">
    <property type="term" value="F:DNA-binding transcription factor activity"/>
    <property type="evidence" value="ECO:0007669"/>
    <property type="project" value="TreeGrafter"/>
</dbReference>
<comment type="caution">
    <text evidence="3">The sequence shown here is derived from an EMBL/GenBank/DDBJ whole genome shotgun (WGS) entry which is preliminary data.</text>
</comment>
<keyword evidence="1" id="KW-0238">DNA-binding</keyword>
<dbReference type="AlphaFoldDB" id="A0AA43ZIA8"/>
<keyword evidence="4" id="KW-1185">Reference proteome</keyword>
<evidence type="ECO:0000256" key="1">
    <source>
        <dbReference type="ARBA" id="ARBA00023125"/>
    </source>
</evidence>
<sequence length="122" mass="13613">MGAFDKTVIDGKAFVLVPEDEFEDMIDTIEANRIMARINAGEETWPAELVYELFETDSRIRTFRKYRGLTVSDLAASAGISQPYLSEIEGGKKTGSVDVLKRIATALNVDLDDLVMERDAHQ</sequence>
<dbReference type="EMBL" id="JAANCM010000014">
    <property type="protein sequence ID" value="NHT78399.1"/>
    <property type="molecule type" value="Genomic_DNA"/>
</dbReference>
<feature type="domain" description="HTH cro/C1-type" evidence="2">
    <location>
        <begin position="60"/>
        <end position="114"/>
    </location>
</feature>
<gene>
    <name evidence="3" type="ORF">G8E10_22085</name>
</gene>
<proteinExistence type="predicted"/>
<dbReference type="InterPro" id="IPR001387">
    <property type="entry name" value="Cro/C1-type_HTH"/>
</dbReference>
<dbReference type="Gene3D" id="1.10.260.40">
    <property type="entry name" value="lambda repressor-like DNA-binding domains"/>
    <property type="match status" value="1"/>
</dbReference>
<dbReference type="InterPro" id="IPR050807">
    <property type="entry name" value="TransReg_Diox_bact_type"/>
</dbReference>
<dbReference type="GO" id="GO:0003677">
    <property type="term" value="F:DNA binding"/>
    <property type="evidence" value="ECO:0007669"/>
    <property type="project" value="UniProtKB-KW"/>
</dbReference>
<protein>
    <submittedName>
        <fullName evidence="3">Helix-turn-helix transcriptional regulator</fullName>
    </submittedName>
</protein>
<dbReference type="PANTHER" id="PTHR46797:SF1">
    <property type="entry name" value="METHYLPHOSPHONATE SYNTHASE"/>
    <property type="match status" value="1"/>
</dbReference>
<dbReference type="RefSeq" id="WP_167130698.1">
    <property type="nucleotide sequence ID" value="NZ_JAANCM010000014.1"/>
</dbReference>
<organism evidence="3 4">
    <name type="scientific">Ferranicluibacter rubi</name>
    <dbReference type="NCBI Taxonomy" id="2715133"/>
    <lineage>
        <taxon>Bacteria</taxon>
        <taxon>Pseudomonadati</taxon>
        <taxon>Pseudomonadota</taxon>
        <taxon>Alphaproteobacteria</taxon>
        <taxon>Hyphomicrobiales</taxon>
        <taxon>Rhizobiaceae</taxon>
        <taxon>Ferranicluibacter</taxon>
    </lineage>
</organism>
<name>A0AA43ZIA8_9HYPH</name>
<dbReference type="SMART" id="SM00530">
    <property type="entry name" value="HTH_XRE"/>
    <property type="match status" value="1"/>
</dbReference>
<evidence type="ECO:0000313" key="3">
    <source>
        <dbReference type="EMBL" id="NHT78399.1"/>
    </source>
</evidence>
<dbReference type="GO" id="GO:0005829">
    <property type="term" value="C:cytosol"/>
    <property type="evidence" value="ECO:0007669"/>
    <property type="project" value="TreeGrafter"/>
</dbReference>